<dbReference type="GO" id="GO:0016747">
    <property type="term" value="F:acyltransferase activity, transferring groups other than amino-acyl groups"/>
    <property type="evidence" value="ECO:0007669"/>
    <property type="project" value="InterPro"/>
</dbReference>
<dbReference type="Proteomes" id="UP001149163">
    <property type="component" value="Unassembled WGS sequence"/>
</dbReference>
<protein>
    <recommendedName>
        <fullName evidence="1">N-acetyltransferase domain-containing protein</fullName>
    </recommendedName>
</protein>
<accession>A0A9W9LST2</accession>
<dbReference type="Pfam" id="PF00583">
    <property type="entry name" value="Acetyltransf_1"/>
    <property type="match status" value="1"/>
</dbReference>
<dbReference type="InterPro" id="IPR016181">
    <property type="entry name" value="Acyl_CoA_acyltransferase"/>
</dbReference>
<keyword evidence="3" id="KW-1185">Reference proteome</keyword>
<dbReference type="CDD" id="cd04301">
    <property type="entry name" value="NAT_SF"/>
    <property type="match status" value="1"/>
</dbReference>
<evidence type="ECO:0000259" key="1">
    <source>
        <dbReference type="PROSITE" id="PS51186"/>
    </source>
</evidence>
<name>A0A9W9LST2_9EURO</name>
<dbReference type="InterPro" id="IPR000182">
    <property type="entry name" value="GNAT_dom"/>
</dbReference>
<dbReference type="AlphaFoldDB" id="A0A9W9LST2"/>
<evidence type="ECO:0000313" key="2">
    <source>
        <dbReference type="EMBL" id="KAJ5175413.1"/>
    </source>
</evidence>
<feature type="domain" description="N-acetyltransferase" evidence="1">
    <location>
        <begin position="2"/>
        <end position="163"/>
    </location>
</feature>
<dbReference type="SUPFAM" id="SSF55729">
    <property type="entry name" value="Acyl-CoA N-acyltransferases (Nat)"/>
    <property type="match status" value="1"/>
</dbReference>
<sequence>MAVWRNLTSSDIEGLMRVADCVHPGLPESAQMFAERVKLYPEGCLALEEDGQVCGYAISHPIRQHHPPALDSLLGEIAPDANQYYIHDVAILPGLRGRGLATECIDRLLVVAKRYPTTSLVSVYGTESFWSRFGFLPEPAGEEFREKLRDYGEDAIYLWRLNGQRDTVG</sequence>
<organism evidence="2 3">
    <name type="scientific">Penicillium canariense</name>
    <dbReference type="NCBI Taxonomy" id="189055"/>
    <lineage>
        <taxon>Eukaryota</taxon>
        <taxon>Fungi</taxon>
        <taxon>Dikarya</taxon>
        <taxon>Ascomycota</taxon>
        <taxon>Pezizomycotina</taxon>
        <taxon>Eurotiomycetes</taxon>
        <taxon>Eurotiomycetidae</taxon>
        <taxon>Eurotiales</taxon>
        <taxon>Aspergillaceae</taxon>
        <taxon>Penicillium</taxon>
    </lineage>
</organism>
<gene>
    <name evidence="2" type="ORF">N7482_001290</name>
</gene>
<dbReference type="EMBL" id="JAPQKN010000001">
    <property type="protein sequence ID" value="KAJ5175413.1"/>
    <property type="molecule type" value="Genomic_DNA"/>
</dbReference>
<comment type="caution">
    <text evidence="2">The sequence shown here is derived from an EMBL/GenBank/DDBJ whole genome shotgun (WGS) entry which is preliminary data.</text>
</comment>
<dbReference type="GeneID" id="81422591"/>
<reference evidence="2" key="2">
    <citation type="journal article" date="2023" name="IMA Fungus">
        <title>Comparative genomic study of the Penicillium genus elucidates a diverse pangenome and 15 lateral gene transfer events.</title>
        <authorList>
            <person name="Petersen C."/>
            <person name="Sorensen T."/>
            <person name="Nielsen M.R."/>
            <person name="Sondergaard T.E."/>
            <person name="Sorensen J.L."/>
            <person name="Fitzpatrick D.A."/>
            <person name="Frisvad J.C."/>
            <person name="Nielsen K.L."/>
        </authorList>
    </citation>
    <scope>NUCLEOTIDE SEQUENCE</scope>
    <source>
        <strain evidence="2">IBT 26290</strain>
    </source>
</reference>
<dbReference type="Gene3D" id="3.40.630.30">
    <property type="match status" value="1"/>
</dbReference>
<dbReference type="OrthoDB" id="2445945at2759"/>
<reference evidence="2" key="1">
    <citation type="submission" date="2022-11" db="EMBL/GenBank/DDBJ databases">
        <authorList>
            <person name="Petersen C."/>
        </authorList>
    </citation>
    <scope>NUCLEOTIDE SEQUENCE</scope>
    <source>
        <strain evidence="2">IBT 26290</strain>
    </source>
</reference>
<dbReference type="PROSITE" id="PS51186">
    <property type="entry name" value="GNAT"/>
    <property type="match status" value="1"/>
</dbReference>
<dbReference type="RefSeq" id="XP_056547021.1">
    <property type="nucleotide sequence ID" value="XM_056683415.1"/>
</dbReference>
<evidence type="ECO:0000313" key="3">
    <source>
        <dbReference type="Proteomes" id="UP001149163"/>
    </source>
</evidence>
<proteinExistence type="predicted"/>